<evidence type="ECO:0000313" key="1">
    <source>
        <dbReference type="EMBL" id="KAJ3479769.1"/>
    </source>
</evidence>
<sequence>MSSLPQGFSIFQPTLGAQLQFFPAVGTQELDELIHAHLIGPASSQEKRATLALDFLEHAQMTGQSFKFYPVYTVAASPAASAASSFNTSPTTTSWDWSQTSRTASVSSRSSQHNIA</sequence>
<keyword evidence="2" id="KW-1185">Reference proteome</keyword>
<dbReference type="EMBL" id="JANAKD010001407">
    <property type="protein sequence ID" value="KAJ3479769.1"/>
    <property type="molecule type" value="Genomic_DNA"/>
</dbReference>
<dbReference type="Proteomes" id="UP001148737">
    <property type="component" value="Unassembled WGS sequence"/>
</dbReference>
<organism evidence="1 2">
    <name type="scientific">Lecanicillium saksenae</name>
    <dbReference type="NCBI Taxonomy" id="468837"/>
    <lineage>
        <taxon>Eukaryota</taxon>
        <taxon>Fungi</taxon>
        <taxon>Dikarya</taxon>
        <taxon>Ascomycota</taxon>
        <taxon>Pezizomycotina</taxon>
        <taxon>Sordariomycetes</taxon>
        <taxon>Hypocreomycetidae</taxon>
        <taxon>Hypocreales</taxon>
        <taxon>Cordycipitaceae</taxon>
        <taxon>Lecanicillium</taxon>
    </lineage>
</organism>
<proteinExistence type="predicted"/>
<name>A0ACC1QMI6_9HYPO</name>
<gene>
    <name evidence="1" type="ORF">NLG97_g8234</name>
</gene>
<protein>
    <submittedName>
        <fullName evidence="1">Uncharacterized protein</fullName>
    </submittedName>
</protein>
<evidence type="ECO:0000313" key="2">
    <source>
        <dbReference type="Proteomes" id="UP001148737"/>
    </source>
</evidence>
<reference evidence="1" key="1">
    <citation type="submission" date="2022-07" db="EMBL/GenBank/DDBJ databases">
        <title>Genome Sequence of Lecanicillium saksenae.</title>
        <authorList>
            <person name="Buettner E."/>
        </authorList>
    </citation>
    <scope>NUCLEOTIDE SEQUENCE</scope>
    <source>
        <strain evidence="1">VT-O1</strain>
    </source>
</reference>
<comment type="caution">
    <text evidence="1">The sequence shown here is derived from an EMBL/GenBank/DDBJ whole genome shotgun (WGS) entry which is preliminary data.</text>
</comment>
<accession>A0ACC1QMI6</accession>